<dbReference type="PANTHER" id="PTHR34406">
    <property type="entry name" value="PROTEIN YCEI"/>
    <property type="match status" value="1"/>
</dbReference>
<dbReference type="Proteomes" id="UP001330812">
    <property type="component" value="Chromosome"/>
</dbReference>
<name>A0ABZ1I7E0_9PSEU</name>
<dbReference type="EMBL" id="CP142149">
    <property type="protein sequence ID" value="WSE29453.1"/>
    <property type="molecule type" value="Genomic_DNA"/>
</dbReference>
<dbReference type="InterPro" id="IPR007372">
    <property type="entry name" value="Lipid/polyisoprenoid-bd_YceI"/>
</dbReference>
<dbReference type="InterPro" id="IPR013784">
    <property type="entry name" value="Carb-bd-like_fold"/>
</dbReference>
<evidence type="ECO:0000259" key="2">
    <source>
        <dbReference type="SMART" id="SM00867"/>
    </source>
</evidence>
<dbReference type="Pfam" id="PF04264">
    <property type="entry name" value="YceI"/>
    <property type="match status" value="1"/>
</dbReference>
<organism evidence="3 4">
    <name type="scientific">Amycolatopsis rhabdoformis</name>
    <dbReference type="NCBI Taxonomy" id="1448059"/>
    <lineage>
        <taxon>Bacteria</taxon>
        <taxon>Bacillati</taxon>
        <taxon>Actinomycetota</taxon>
        <taxon>Actinomycetes</taxon>
        <taxon>Pseudonocardiales</taxon>
        <taxon>Pseudonocardiaceae</taxon>
        <taxon>Amycolatopsis</taxon>
    </lineage>
</organism>
<reference evidence="3 4" key="1">
    <citation type="journal article" date="2015" name="Int. J. Syst. Evol. Microbiol.">
        <title>Amycolatopsis rhabdoformis sp. nov., an actinomycete isolated from a tropical forest soil.</title>
        <authorList>
            <person name="Souza W.R."/>
            <person name="Silva R.E."/>
            <person name="Goodfellow M."/>
            <person name="Busarakam K."/>
            <person name="Figueiro F.S."/>
            <person name="Ferreira D."/>
            <person name="Rodrigues-Filho E."/>
            <person name="Moraes L.A.B."/>
            <person name="Zucchi T.D."/>
        </authorList>
    </citation>
    <scope>NUCLEOTIDE SEQUENCE [LARGE SCALE GENOMIC DNA]</scope>
    <source>
        <strain evidence="3 4">NCIMB 14900</strain>
    </source>
</reference>
<evidence type="ECO:0000313" key="3">
    <source>
        <dbReference type="EMBL" id="WSE29453.1"/>
    </source>
</evidence>
<comment type="similarity">
    <text evidence="1">Belongs to the UPF0312 family.</text>
</comment>
<protein>
    <submittedName>
        <fullName evidence="3">YceI family protein</fullName>
    </submittedName>
</protein>
<evidence type="ECO:0000256" key="1">
    <source>
        <dbReference type="ARBA" id="ARBA00008812"/>
    </source>
</evidence>
<dbReference type="Pfam" id="PF13620">
    <property type="entry name" value="CarboxypepD_reg"/>
    <property type="match status" value="1"/>
</dbReference>
<dbReference type="SMART" id="SM00867">
    <property type="entry name" value="YceI"/>
    <property type="match status" value="1"/>
</dbReference>
<evidence type="ECO:0000313" key="4">
    <source>
        <dbReference type="Proteomes" id="UP001330812"/>
    </source>
</evidence>
<dbReference type="SUPFAM" id="SSF101874">
    <property type="entry name" value="YceI-like"/>
    <property type="match status" value="1"/>
</dbReference>
<dbReference type="SUPFAM" id="SSF49452">
    <property type="entry name" value="Starch-binding domain-like"/>
    <property type="match status" value="1"/>
</dbReference>
<dbReference type="RefSeq" id="WP_326568416.1">
    <property type="nucleotide sequence ID" value="NZ_CP142149.1"/>
</dbReference>
<dbReference type="PANTHER" id="PTHR34406:SF1">
    <property type="entry name" value="PROTEIN YCEI"/>
    <property type="match status" value="1"/>
</dbReference>
<gene>
    <name evidence="3" type="ORF">VSH64_42750</name>
</gene>
<dbReference type="Gene3D" id="2.60.40.1120">
    <property type="entry name" value="Carboxypeptidase-like, regulatory domain"/>
    <property type="match status" value="1"/>
</dbReference>
<sequence length="285" mass="31376">MFGRKRGTGQRGGPVTFNAEAGLLSVRVGDENGHPLPGTQMVMLHKRTQRQTRVVADEFGLAVSTLSAGTYAVTVSAGGYRAESRTVEVASGDHTSLEDLRLVPDEDHQLPDPGEWVLDPDHTSIRFIARHIGLSEVHGRFRSFQGSIVVGKQIEDSTVEVVIEAGSIDTSADKRDEHLRSPDFLDVLRFPQIRFHGHRFRRVPGDRWSIDGTLNLHGASRGVRLDAGYLGLRTWNGDRLGAIATTELHREDFTINWQQTLAKGLVMVGSTIEIKLDIQAVRAGT</sequence>
<proteinExistence type="inferred from homology"/>
<accession>A0ABZ1I7E0</accession>
<dbReference type="InterPro" id="IPR036761">
    <property type="entry name" value="TTHA0802/YceI-like_sf"/>
</dbReference>
<dbReference type="Gene3D" id="2.40.128.110">
    <property type="entry name" value="Lipid/polyisoprenoid-binding, YceI-like"/>
    <property type="match status" value="1"/>
</dbReference>
<keyword evidence="4" id="KW-1185">Reference proteome</keyword>
<feature type="domain" description="Lipid/polyisoprenoid-binding YceI-like" evidence="2">
    <location>
        <begin position="115"/>
        <end position="281"/>
    </location>
</feature>